<gene>
    <name evidence="1" type="ORF">SAMN05444484_11314</name>
</gene>
<reference evidence="2" key="1">
    <citation type="submission" date="2016-11" db="EMBL/GenBank/DDBJ databases">
        <authorList>
            <person name="Varghese N."/>
            <person name="Submissions S."/>
        </authorList>
    </citation>
    <scope>NUCLEOTIDE SEQUENCE [LARGE SCALE GENOMIC DNA]</scope>
    <source>
        <strain evidence="2">DSM 24724</strain>
    </source>
</reference>
<dbReference type="EMBL" id="FRBT01000013">
    <property type="protein sequence ID" value="SHM91816.1"/>
    <property type="molecule type" value="Genomic_DNA"/>
</dbReference>
<dbReference type="STRING" id="946677.SAMN05444484_11314"/>
<evidence type="ECO:0000313" key="1">
    <source>
        <dbReference type="EMBL" id="SHM91816.1"/>
    </source>
</evidence>
<dbReference type="Pfam" id="PF19463">
    <property type="entry name" value="DUF6000"/>
    <property type="match status" value="1"/>
</dbReference>
<dbReference type="Proteomes" id="UP000184028">
    <property type="component" value="Unassembled WGS sequence"/>
</dbReference>
<keyword evidence="2" id="KW-1185">Reference proteome</keyword>
<dbReference type="OrthoDB" id="8702693at2"/>
<protein>
    <submittedName>
        <fullName evidence="1">Uncharacterized protein</fullName>
    </submittedName>
</protein>
<proteinExistence type="predicted"/>
<dbReference type="RefSeq" id="WP_068845696.1">
    <property type="nucleotide sequence ID" value="NZ_FRBT01000013.1"/>
</dbReference>
<sequence>MDEKELAAVKLHIAGATVRHNSPFGELQSFKNDFELSQDFINKWVVPFYMNINDVSDEWTNKLVSVKGEISTHIIQNNLGDFNWRTRQTGAFFSAITNQVQFIDIIGTHLLKSEVCYAGSVYSKVLAYFNSEKCVEYLNLYLDYYLLKPDLWFDQTAVMEAILYLDKINSTNYFERHSDNWLKFIKNKPYWNKEISTVNLEEQLKVIERVSQF</sequence>
<name>A0A1M7MMU6_9FLAO</name>
<accession>A0A1M7MMU6</accession>
<organism evidence="1 2">
    <name type="scientific">Flavobacterium chilense</name>
    <dbReference type="NCBI Taxonomy" id="946677"/>
    <lineage>
        <taxon>Bacteria</taxon>
        <taxon>Pseudomonadati</taxon>
        <taxon>Bacteroidota</taxon>
        <taxon>Flavobacteriia</taxon>
        <taxon>Flavobacteriales</taxon>
        <taxon>Flavobacteriaceae</taxon>
        <taxon>Flavobacterium</taxon>
    </lineage>
</organism>
<evidence type="ECO:0000313" key="2">
    <source>
        <dbReference type="Proteomes" id="UP000184028"/>
    </source>
</evidence>
<dbReference type="AlphaFoldDB" id="A0A1M7MMU6"/>
<dbReference type="InterPro" id="IPR046042">
    <property type="entry name" value="DUF6000"/>
</dbReference>